<evidence type="ECO:0000256" key="1">
    <source>
        <dbReference type="SAM" id="Phobius"/>
    </source>
</evidence>
<keyword evidence="1" id="KW-0472">Membrane</keyword>
<protein>
    <submittedName>
        <fullName evidence="2">Uncharacterized protein</fullName>
    </submittedName>
</protein>
<sequence>MALPDRGNTGPDDRGGFLAGVDRRLLVAALALALLTVLAVLDRHRPTPGSAPPVEWRLPTVELPRTVPMAQAPSPRRDELLGAD</sequence>
<gene>
    <name evidence="2" type="ORF">HUE56_26810</name>
</gene>
<evidence type="ECO:0000313" key="2">
    <source>
        <dbReference type="EMBL" id="QKS54094.1"/>
    </source>
</evidence>
<keyword evidence="1" id="KW-0812">Transmembrane</keyword>
<dbReference type="RefSeq" id="WP_174757511.1">
    <property type="nucleotide sequence ID" value="NZ_BSOV01000061.1"/>
</dbReference>
<dbReference type="Proteomes" id="UP000509702">
    <property type="component" value="Plasmid unnamed6"/>
</dbReference>
<geneLocation type="plasmid" evidence="2 3">
    <name>unnamed6</name>
</geneLocation>
<feature type="transmembrane region" description="Helical" evidence="1">
    <location>
        <begin position="25"/>
        <end position="41"/>
    </location>
</feature>
<dbReference type="KEGG" id="aoz:HUE56_26810"/>
<proteinExistence type="predicted"/>
<evidence type="ECO:0000313" key="3">
    <source>
        <dbReference type="Proteomes" id="UP000509702"/>
    </source>
</evidence>
<organism evidence="2 3">
    <name type="scientific">Azospirillum oryzae</name>
    <dbReference type="NCBI Taxonomy" id="286727"/>
    <lineage>
        <taxon>Bacteria</taxon>
        <taxon>Pseudomonadati</taxon>
        <taxon>Pseudomonadota</taxon>
        <taxon>Alphaproteobacteria</taxon>
        <taxon>Rhodospirillales</taxon>
        <taxon>Azospirillaceae</taxon>
        <taxon>Azospirillum</taxon>
    </lineage>
</organism>
<name>A0A6N1AY73_9PROT</name>
<reference evidence="2 3" key="1">
    <citation type="submission" date="2020-06" db="EMBL/GenBank/DDBJ databases">
        <title>Complete genome of Azosprillum oryzae KACC14407.</title>
        <authorList>
            <person name="Kim M."/>
            <person name="Park Y.-J."/>
            <person name="Shin J.-H."/>
        </authorList>
    </citation>
    <scope>NUCLEOTIDE SEQUENCE [LARGE SCALE GENOMIC DNA]</scope>
    <source>
        <strain evidence="2 3">KACC 14407</strain>
        <plasmid evidence="2 3">unnamed6</plasmid>
    </source>
</reference>
<keyword evidence="1" id="KW-1133">Transmembrane helix</keyword>
<keyword evidence="2" id="KW-0614">Plasmid</keyword>
<dbReference type="EMBL" id="CP054621">
    <property type="protein sequence ID" value="QKS54094.1"/>
    <property type="molecule type" value="Genomic_DNA"/>
</dbReference>
<accession>A0A6N1AY73</accession>
<dbReference type="AlphaFoldDB" id="A0A6N1AY73"/>
<keyword evidence="3" id="KW-1185">Reference proteome</keyword>